<dbReference type="InterPro" id="IPR009327">
    <property type="entry name" value="Cupin_DUF985"/>
</dbReference>
<sequence>MLDKQYWIDQLGLLPHPEGGYYKELPDSKDWFEEKNRPVYTNIYFLLTEESPSHFHQLTADEVWYFHYGSSLKVHELLPDGSYKTTSVGLNIEQGDVLQYVVPKGSIFGSSVNEGDQYALVSCMVSPGFTFDDFKLFTKSELLADYPEHGDIIEQLAFDSLDF</sequence>
<proteinExistence type="predicted"/>
<dbReference type="Gene3D" id="2.60.120.10">
    <property type="entry name" value="Jelly Rolls"/>
    <property type="match status" value="1"/>
</dbReference>
<evidence type="ECO:0000259" key="1">
    <source>
        <dbReference type="Pfam" id="PF06172"/>
    </source>
</evidence>
<gene>
    <name evidence="2" type="ORF">K8V42_06315</name>
    <name evidence="3" type="ORF">RU93_GL001620</name>
</gene>
<dbReference type="EMBL" id="JXKD01000004">
    <property type="protein sequence ID" value="OJG11133.1"/>
    <property type="molecule type" value="Genomic_DNA"/>
</dbReference>
<evidence type="ECO:0000313" key="2">
    <source>
        <dbReference type="EMBL" id="MCC9273888.1"/>
    </source>
</evidence>
<organism evidence="3 4">
    <name type="scientific">Enterococcus aquimarinus</name>
    <dbReference type="NCBI Taxonomy" id="328396"/>
    <lineage>
        <taxon>Bacteria</taxon>
        <taxon>Bacillati</taxon>
        <taxon>Bacillota</taxon>
        <taxon>Bacilli</taxon>
        <taxon>Lactobacillales</taxon>
        <taxon>Enterococcaceae</taxon>
        <taxon>Enterococcus</taxon>
    </lineage>
</organism>
<dbReference type="EMBL" id="JAJJVO010000095">
    <property type="protein sequence ID" value="MCC9273888.1"/>
    <property type="molecule type" value="Genomic_DNA"/>
</dbReference>
<dbReference type="PANTHER" id="PTHR33387">
    <property type="entry name" value="RMLC-LIKE JELLY ROLL FOLD PROTEIN"/>
    <property type="match status" value="1"/>
</dbReference>
<dbReference type="Pfam" id="PF06172">
    <property type="entry name" value="Cupin_5"/>
    <property type="match status" value="1"/>
</dbReference>
<name>A0A1L8QUH9_9ENTE</name>
<dbReference type="SUPFAM" id="SSF51182">
    <property type="entry name" value="RmlC-like cupins"/>
    <property type="match status" value="1"/>
</dbReference>
<dbReference type="CDD" id="cd06121">
    <property type="entry name" value="cupin_YML079wp"/>
    <property type="match status" value="1"/>
</dbReference>
<protein>
    <submittedName>
        <fullName evidence="2">Cupin domain-containing protein</fullName>
    </submittedName>
</protein>
<reference evidence="2" key="2">
    <citation type="journal article" date="2021" name="PeerJ">
        <title>Extensive microbial diversity within the chicken gut microbiome revealed by metagenomics and culture.</title>
        <authorList>
            <person name="Gilroy R."/>
            <person name="Ravi A."/>
            <person name="Getino M."/>
            <person name="Pursley I."/>
            <person name="Horton D.L."/>
            <person name="Alikhan N.F."/>
            <person name="Baker D."/>
            <person name="Gharbi K."/>
            <person name="Hall N."/>
            <person name="Watson M."/>
            <person name="Adriaenssens E.M."/>
            <person name="Foster-Nyarko E."/>
            <person name="Jarju S."/>
            <person name="Secka A."/>
            <person name="Antonio M."/>
            <person name="Oren A."/>
            <person name="Chaudhuri R.R."/>
            <person name="La Ragione R."/>
            <person name="Hildebrand F."/>
            <person name="Pallen M.J."/>
        </authorList>
    </citation>
    <scope>NUCLEOTIDE SEQUENCE</scope>
    <source>
        <strain evidence="2">150</strain>
    </source>
</reference>
<reference evidence="2" key="3">
    <citation type="submission" date="2021-11" db="EMBL/GenBank/DDBJ databases">
        <authorList>
            <person name="Gilroy R."/>
        </authorList>
    </citation>
    <scope>NUCLEOTIDE SEQUENCE</scope>
    <source>
        <strain evidence="2">150</strain>
    </source>
</reference>
<dbReference type="Proteomes" id="UP000813384">
    <property type="component" value="Unassembled WGS sequence"/>
</dbReference>
<comment type="caution">
    <text evidence="3">The sequence shown here is derived from an EMBL/GenBank/DDBJ whole genome shotgun (WGS) entry which is preliminary data.</text>
</comment>
<dbReference type="AlphaFoldDB" id="A0A1L8QUH9"/>
<dbReference type="STRING" id="328396.RU93_GL001620"/>
<feature type="domain" description="DUF985" evidence="1">
    <location>
        <begin position="5"/>
        <end position="136"/>
    </location>
</feature>
<dbReference type="InterPro" id="IPR011051">
    <property type="entry name" value="RmlC_Cupin_sf"/>
</dbReference>
<dbReference type="OrthoDB" id="9798288at2"/>
<dbReference type="InterPro" id="IPR039935">
    <property type="entry name" value="YML079W-like"/>
</dbReference>
<accession>A0A1L8QUH9</accession>
<evidence type="ECO:0000313" key="4">
    <source>
        <dbReference type="Proteomes" id="UP000182149"/>
    </source>
</evidence>
<dbReference type="PANTHER" id="PTHR33387:SF3">
    <property type="entry name" value="DUF985 DOMAIN-CONTAINING PROTEIN"/>
    <property type="match status" value="1"/>
</dbReference>
<dbReference type="Proteomes" id="UP000182149">
    <property type="component" value="Unassembled WGS sequence"/>
</dbReference>
<dbReference type="RefSeq" id="WP_071874341.1">
    <property type="nucleotide sequence ID" value="NZ_JBHSHF010000020.1"/>
</dbReference>
<reference evidence="3 4" key="1">
    <citation type="submission" date="2014-12" db="EMBL/GenBank/DDBJ databases">
        <title>Draft genome sequences of 29 type strains of Enterococci.</title>
        <authorList>
            <person name="Zhong Z."/>
            <person name="Sun Z."/>
            <person name="Liu W."/>
            <person name="Zhang W."/>
            <person name="Zhang H."/>
        </authorList>
    </citation>
    <scope>NUCLEOTIDE SEQUENCE [LARGE SCALE GENOMIC DNA]</scope>
    <source>
        <strain evidence="3 4">DSM 17690</strain>
    </source>
</reference>
<keyword evidence="4" id="KW-1185">Reference proteome</keyword>
<dbReference type="InterPro" id="IPR014710">
    <property type="entry name" value="RmlC-like_jellyroll"/>
</dbReference>
<evidence type="ECO:0000313" key="3">
    <source>
        <dbReference type="EMBL" id="OJG11133.1"/>
    </source>
</evidence>